<accession>Q98A75</accession>
<dbReference type="Proteomes" id="UP000000552">
    <property type="component" value="Chromosome"/>
</dbReference>
<protein>
    <submittedName>
        <fullName evidence="1">Msl6120 protein</fullName>
    </submittedName>
</protein>
<dbReference type="EMBL" id="BA000012">
    <property type="protein sequence ID" value="BAB52462.1"/>
    <property type="molecule type" value="Genomic_DNA"/>
</dbReference>
<dbReference type="KEGG" id="mlo:msl6120"/>
<dbReference type="AlphaFoldDB" id="Q98A75"/>
<dbReference type="HOGENOM" id="CLU_2737289_0_0_5"/>
<organism evidence="1 2">
    <name type="scientific">Mesorhizobium japonicum (strain LMG 29417 / CECT 9101 / MAFF 303099)</name>
    <name type="common">Mesorhizobium loti (strain MAFF 303099)</name>
    <dbReference type="NCBI Taxonomy" id="266835"/>
    <lineage>
        <taxon>Bacteria</taxon>
        <taxon>Pseudomonadati</taxon>
        <taxon>Pseudomonadota</taxon>
        <taxon>Alphaproteobacteria</taxon>
        <taxon>Hyphomicrobiales</taxon>
        <taxon>Phyllobacteriaceae</taxon>
        <taxon>Mesorhizobium</taxon>
    </lineage>
</organism>
<sequence length="71" mass="7745">MKPVHTALFDAARASLKLVVEIYTCTFPLPDLQAAIHCIAEVESSKMATRFAKPKKALRAVLTGLRPSYAS</sequence>
<evidence type="ECO:0000313" key="2">
    <source>
        <dbReference type="Proteomes" id="UP000000552"/>
    </source>
</evidence>
<proteinExistence type="predicted"/>
<gene>
    <name evidence="1" type="ordered locus">msl6120</name>
</gene>
<name>Q98A75_RHILO</name>
<reference evidence="1 2" key="1">
    <citation type="journal article" date="2000" name="DNA Res.">
        <title>Complete genome structure of the nitrogen-fixing symbiotic bacterium Mesorhizobium loti.</title>
        <authorList>
            <person name="Kaneko T."/>
            <person name="Nakamura Y."/>
            <person name="Sato S."/>
            <person name="Asamizu E."/>
            <person name="Kato T."/>
            <person name="Sasamoto S."/>
            <person name="Watanabe A."/>
            <person name="Idesawa K."/>
            <person name="Ishikawa A."/>
            <person name="Kawashima K."/>
            <person name="Kimura T."/>
            <person name="Kishida Y."/>
            <person name="Kiyokawa C."/>
            <person name="Kohara M."/>
            <person name="Matsumoto M."/>
            <person name="Matsuno A."/>
            <person name="Mochizuki Y."/>
            <person name="Nakayama S."/>
            <person name="Nakazaki N."/>
            <person name="Shimpo S."/>
            <person name="Sugimoto M."/>
            <person name="Takeuchi C."/>
            <person name="Yamada M."/>
            <person name="Tabata S."/>
        </authorList>
    </citation>
    <scope>NUCLEOTIDE SEQUENCE [LARGE SCALE GENOMIC DNA]</scope>
    <source>
        <strain evidence="2">LMG 29417 / CECT 9101 / MAFF 303099</strain>
    </source>
</reference>
<evidence type="ECO:0000313" key="1">
    <source>
        <dbReference type="EMBL" id="BAB52462.1"/>
    </source>
</evidence>